<accession>Q752W5</accession>
<dbReference type="InterPro" id="IPR042470">
    <property type="entry name" value="RMI1_N_C_sf"/>
</dbReference>
<reference evidence="2 3" key="1">
    <citation type="journal article" date="2004" name="Science">
        <title>The Ashbya gossypii genome as a tool for mapping the ancient Saccharomyces cerevisiae genome.</title>
        <authorList>
            <person name="Dietrich F.S."/>
            <person name="Voegeli S."/>
            <person name="Brachat S."/>
            <person name="Lerch A."/>
            <person name="Gates K."/>
            <person name="Steiner S."/>
            <person name="Mohr C."/>
            <person name="Pohlmann R."/>
            <person name="Luedi P."/>
            <person name="Choi S."/>
            <person name="Wing R.A."/>
            <person name="Flavier A."/>
            <person name="Gaffney T.D."/>
            <person name="Philippsen P."/>
        </authorList>
    </citation>
    <scope>NUCLEOTIDE SEQUENCE [LARGE SCALE GENOMIC DNA]</scope>
    <source>
        <strain evidence="3">ATCC 10895 / CBS 109.51 / FGSC 9923 / NRRL Y-1056</strain>
    </source>
</reference>
<dbReference type="FunCoup" id="Q752W5">
    <property type="interactions" value="52"/>
</dbReference>
<dbReference type="HOGENOM" id="CLU_100701_0_0_1"/>
<dbReference type="OrthoDB" id="341511at2759"/>
<evidence type="ECO:0000313" key="3">
    <source>
        <dbReference type="Proteomes" id="UP000000591"/>
    </source>
</evidence>
<evidence type="ECO:0000259" key="1">
    <source>
        <dbReference type="Pfam" id="PF08585"/>
    </source>
</evidence>
<dbReference type="InterPro" id="IPR013894">
    <property type="entry name" value="RMI1_OB"/>
</dbReference>
<dbReference type="EMBL" id="AE016819">
    <property type="protein sequence ID" value="AAS53829.1"/>
    <property type="molecule type" value="Genomic_DNA"/>
</dbReference>
<dbReference type="eggNOG" id="KOG3683">
    <property type="taxonomic scope" value="Eukaryota"/>
</dbReference>
<protein>
    <submittedName>
        <fullName evidence="2">AFR458Cp</fullName>
    </submittedName>
</protein>
<dbReference type="Gene3D" id="2.40.50.770">
    <property type="entry name" value="RecQ-mediated genome instability protein Rmi1, C-terminal domain"/>
    <property type="match status" value="1"/>
</dbReference>
<dbReference type="RefSeq" id="NP_986005.1">
    <property type="nucleotide sequence ID" value="NM_212141.1"/>
</dbReference>
<dbReference type="AlphaFoldDB" id="Q752W5"/>
<dbReference type="STRING" id="284811.Q752W5"/>
<dbReference type="InParanoid" id="Q752W5"/>
<sequence length="215" mass="23295">MGSGVTVLSADITQLTEEQVNAGPDGAVGTLLKEAYQSAVWGGEGREQQRCQAVNRKLLFQVCMVENVSRSRLAQVDEYHVRLAPRKQMVDRVGAGKELVSSVDVDSDSNQPAADERQAPAVYKLTLQDKSGGLFYAMNVEAIGALKTVMLGAKLVILPGAVFNRGIFLLTASTVRLLFGLIPSWNGGKEHKVCAYLECLLEEERVATGSGKRKR</sequence>
<reference evidence="3" key="2">
    <citation type="journal article" date="2013" name="G3 (Bethesda)">
        <title>Genomes of Ashbya fungi isolated from insects reveal four mating-type loci, numerous translocations, lack of transposons, and distinct gene duplications.</title>
        <authorList>
            <person name="Dietrich F.S."/>
            <person name="Voegeli S."/>
            <person name="Kuo S."/>
            <person name="Philippsen P."/>
        </authorList>
    </citation>
    <scope>GENOME REANNOTATION</scope>
    <source>
        <strain evidence="3">ATCC 10895 / CBS 109.51 / FGSC 9923 / NRRL Y-1056</strain>
    </source>
</reference>
<dbReference type="KEGG" id="ago:AGOS_AFR458C"/>
<dbReference type="OMA" id="CEYLEAK"/>
<dbReference type="GeneID" id="4622282"/>
<evidence type="ECO:0000313" key="2">
    <source>
        <dbReference type="EMBL" id="AAS53829.1"/>
    </source>
</evidence>
<name>Q752W5_EREGS</name>
<keyword evidence="3" id="KW-1185">Reference proteome</keyword>
<feature type="domain" description="RecQ mediated genome instability protein 1 OB-fold" evidence="1">
    <location>
        <begin position="48"/>
        <end position="190"/>
    </location>
</feature>
<organism evidence="2 3">
    <name type="scientific">Eremothecium gossypii (strain ATCC 10895 / CBS 109.51 / FGSC 9923 / NRRL Y-1056)</name>
    <name type="common">Yeast</name>
    <name type="synonym">Ashbya gossypii</name>
    <dbReference type="NCBI Taxonomy" id="284811"/>
    <lineage>
        <taxon>Eukaryota</taxon>
        <taxon>Fungi</taxon>
        <taxon>Dikarya</taxon>
        <taxon>Ascomycota</taxon>
        <taxon>Saccharomycotina</taxon>
        <taxon>Saccharomycetes</taxon>
        <taxon>Saccharomycetales</taxon>
        <taxon>Saccharomycetaceae</taxon>
        <taxon>Eremothecium</taxon>
    </lineage>
</organism>
<gene>
    <name evidence="2" type="ORF">AGOS_AFR458C</name>
</gene>
<dbReference type="Pfam" id="PF08585">
    <property type="entry name" value="RMI1_N_C"/>
    <property type="match status" value="1"/>
</dbReference>
<dbReference type="Proteomes" id="UP000000591">
    <property type="component" value="Chromosome VI"/>
</dbReference>
<proteinExistence type="predicted"/>